<proteinExistence type="predicted"/>
<evidence type="ECO:0000313" key="2">
    <source>
        <dbReference type="Proteomes" id="UP001058074"/>
    </source>
</evidence>
<name>A0ACB5RF61_9CLOT</name>
<organism evidence="1 2">
    <name type="scientific">Inconstantimicrobium mannanitabidum</name>
    <dbReference type="NCBI Taxonomy" id="1604901"/>
    <lineage>
        <taxon>Bacteria</taxon>
        <taxon>Bacillati</taxon>
        <taxon>Bacillota</taxon>
        <taxon>Clostridia</taxon>
        <taxon>Eubacteriales</taxon>
        <taxon>Clostridiaceae</taxon>
        <taxon>Inconstantimicrobium</taxon>
    </lineage>
</organism>
<sequence length="273" mass="31986">MLSYLENYRQARLRNWVVIPIILFSSMLLFFIISWLLMPSPNNTNNCYIAGLAVVYLCMDLFIAVKFVHHAATTRNLYKFLEEGDKRGLKFYVILVFISLIGVILCFCNIPSDEILKSKEFILETVFLIVIVDLLFVINFFSLKKEIPKFKNMIKSLSETEEQKLKKEIMTLKDYDDFRFTKNFLIKFTPFACAAIDYNDIMKGSIKYIPPSRGNNKGCYFIKIYDKNSRSLGSIRIMCDKNVKNDFKTLIETLKLKCSNISLKFSRNFFWPK</sequence>
<dbReference type="Proteomes" id="UP001058074">
    <property type="component" value="Unassembled WGS sequence"/>
</dbReference>
<comment type="caution">
    <text evidence="1">The sequence shown here is derived from an EMBL/GenBank/DDBJ whole genome shotgun (WGS) entry which is preliminary data.</text>
</comment>
<accession>A0ACB5RF61</accession>
<reference evidence="1" key="1">
    <citation type="journal article" date="2025" name="Int. J. Syst. Evol. Microbiol.">
        <title>Inconstantimicrobium mannanitabidum sp. nov., a novel member of the family Clostridiaceae isolated from anoxic soil under the treatment of reductive soil disinfestation.</title>
        <authorList>
            <person name="Ueki A."/>
            <person name="Tonouchi A."/>
            <person name="Honma S."/>
            <person name="Kaku N."/>
            <person name="Ueki K."/>
        </authorList>
    </citation>
    <scope>NUCLEOTIDE SEQUENCE</scope>
    <source>
        <strain evidence="1">TW13</strain>
    </source>
</reference>
<evidence type="ECO:0000313" key="1">
    <source>
        <dbReference type="EMBL" id="GKX67584.1"/>
    </source>
</evidence>
<protein>
    <submittedName>
        <fullName evidence="1">Uncharacterized protein</fullName>
    </submittedName>
</protein>
<dbReference type="EMBL" id="BROD01000001">
    <property type="protein sequence ID" value="GKX67584.1"/>
    <property type="molecule type" value="Genomic_DNA"/>
</dbReference>
<keyword evidence="2" id="KW-1185">Reference proteome</keyword>
<gene>
    <name evidence="1" type="ORF">rsdtw13_28420</name>
</gene>